<dbReference type="EC" id="2.7.1.60" evidence="1"/>
<dbReference type="Pfam" id="PF00480">
    <property type="entry name" value="ROK"/>
    <property type="match status" value="1"/>
</dbReference>
<dbReference type="GO" id="GO:0009384">
    <property type="term" value="F:N-acylmannosamine kinase activity"/>
    <property type="evidence" value="ECO:0007669"/>
    <property type="project" value="UniProtKB-EC"/>
</dbReference>
<dbReference type="Proteomes" id="UP000693672">
    <property type="component" value="Unassembled WGS sequence"/>
</dbReference>
<comment type="caution">
    <text evidence="1">The sequence shown here is derived from an EMBL/GenBank/DDBJ whole genome shotgun (WGS) entry which is preliminary data.</text>
</comment>
<organism evidence="1 2">
    <name type="scientific">Paenibacillus solanacearum</name>
    <dbReference type="NCBI Taxonomy" id="2048548"/>
    <lineage>
        <taxon>Bacteria</taxon>
        <taxon>Bacillati</taxon>
        <taxon>Bacillota</taxon>
        <taxon>Bacilli</taxon>
        <taxon>Bacillales</taxon>
        <taxon>Paenibacillaceae</taxon>
        <taxon>Paenibacillus</taxon>
    </lineage>
</organism>
<dbReference type="PANTHER" id="PTHR18964:SF170">
    <property type="entry name" value="SUGAR KINASE"/>
    <property type="match status" value="1"/>
</dbReference>
<dbReference type="EMBL" id="CAJVAS010000030">
    <property type="protein sequence ID" value="CAG7644992.1"/>
    <property type="molecule type" value="Genomic_DNA"/>
</dbReference>
<keyword evidence="2" id="KW-1185">Reference proteome</keyword>
<evidence type="ECO:0000313" key="2">
    <source>
        <dbReference type="Proteomes" id="UP000693672"/>
    </source>
</evidence>
<proteinExistence type="predicted"/>
<dbReference type="PANTHER" id="PTHR18964">
    <property type="entry name" value="ROK (REPRESSOR, ORF, KINASE) FAMILY"/>
    <property type="match status" value="1"/>
</dbReference>
<dbReference type="InterPro" id="IPR000600">
    <property type="entry name" value="ROK"/>
</dbReference>
<protein>
    <submittedName>
        <fullName evidence="1">N-acetylmannosamine kinase</fullName>
        <ecNumber evidence="1">2.7.1.60</ecNumber>
    </submittedName>
</protein>
<evidence type="ECO:0000313" key="1">
    <source>
        <dbReference type="EMBL" id="CAG7644992.1"/>
    </source>
</evidence>
<accession>A0A916K8B1</accession>
<gene>
    <name evidence="1" type="primary">nanK</name>
    <name evidence="1" type="ORF">PAESOLCIP111_04852</name>
</gene>
<dbReference type="AlphaFoldDB" id="A0A916K8B1"/>
<keyword evidence="1" id="KW-0808">Transferase</keyword>
<keyword evidence="1" id="KW-0418">Kinase</keyword>
<name>A0A916K8B1_9BACL</name>
<sequence length="422" mass="47080">MIELRTIRLIRHYYPIGCGVTTVLEDFVGRTLSSKMKSLKLVYGLIRKHHIVSMAELVDMTKYKYPSCVRLVEELLEAQLICENGVGESSGGRKPFLYTIHSNYRYVIGVAIAQGYTRVVLLNLNLDVLHERVLKMDANCTAAMTLQFIVSEIEWILTERIASSELLGIGIAAAGSLDTKAGIIQSNLYLTDDWAHVRIAEQLQHRFNTMVKLNNGSVLAALGEYRKNYWKDTDSLAYTVSGFSLRCGMIANGQLLRNNGYMEDSFGHTVIDIHGPQCQCGAFGCLETYASIPAIRSEVVKRIKQGEASLVTDMADPIERVHMEEILHAVEQGDRLCRDVVEKAASYYGIGISNLVFMNHIDTVIIGGFMASHPFLYDTVVQTARQRLLHYPKCHVTFSKPQSTYNGAAIGAGCMIVDHFIL</sequence>
<reference evidence="1" key="1">
    <citation type="submission" date="2021-06" db="EMBL/GenBank/DDBJ databases">
        <authorList>
            <person name="Criscuolo A."/>
        </authorList>
    </citation>
    <scope>NUCLEOTIDE SEQUENCE</scope>
    <source>
        <strain evidence="1">CIP111600</strain>
    </source>
</reference>